<dbReference type="AlphaFoldDB" id="A0AA37VCV7"/>
<evidence type="ECO:0000313" key="1">
    <source>
        <dbReference type="EMBL" id="GLB86555.1"/>
    </source>
</evidence>
<organism evidence="1 2">
    <name type="scientific">Mycobacterium kiyosense</name>
    <dbReference type="NCBI Taxonomy" id="2871094"/>
    <lineage>
        <taxon>Bacteria</taxon>
        <taxon>Bacillati</taxon>
        <taxon>Actinomycetota</taxon>
        <taxon>Actinomycetes</taxon>
        <taxon>Mycobacteriales</taxon>
        <taxon>Mycobacteriaceae</taxon>
        <taxon>Mycobacterium</taxon>
    </lineage>
</organism>
<accession>A0AA37VCV7</accession>
<dbReference type="EMBL" id="BRXE01000151">
    <property type="protein sequence ID" value="GLB86555.1"/>
    <property type="molecule type" value="Genomic_DNA"/>
</dbReference>
<protein>
    <submittedName>
        <fullName evidence="1">Uncharacterized protein</fullName>
    </submittedName>
</protein>
<name>A0AA37VCV7_9MYCO</name>
<gene>
    <name evidence="1" type="ORF">SRL2020028_58110</name>
</gene>
<dbReference type="Proteomes" id="UP001165663">
    <property type="component" value="Unassembled WGS sequence"/>
</dbReference>
<evidence type="ECO:0000313" key="2">
    <source>
        <dbReference type="Proteomes" id="UP001165663"/>
    </source>
</evidence>
<reference evidence="1" key="1">
    <citation type="submission" date="2022-07" db="EMBL/GenBank/DDBJ databases">
        <title>Mycobacterium kiyosense sp. nov., scotochromogenic slow-glowing species isolated from respiratory specimens.</title>
        <authorList>
            <person name="Fukano H."/>
            <person name="Kazumi Y."/>
            <person name="Sakagami N."/>
            <person name="Ato M."/>
            <person name="Mitarai S."/>
            <person name="Hoshino Y."/>
        </authorList>
    </citation>
    <scope>NUCLEOTIDE SEQUENCE</scope>
    <source>
        <strain evidence="1">SRL2020-028</strain>
    </source>
</reference>
<proteinExistence type="predicted"/>
<comment type="caution">
    <text evidence="1">The sequence shown here is derived from an EMBL/GenBank/DDBJ whole genome shotgun (WGS) entry which is preliminary data.</text>
</comment>
<sequence length="84" mass="8779">MYEKSRLPAPVHQKVSGRATASQLVTNVMTPAISGTKPAAKFNFQPGVGVPPVAATRLAPSVLIDLLGIMVILSSETRGAFSTM</sequence>